<gene>
    <name evidence="1" type="ORF">AVEN_201269_1</name>
</gene>
<keyword evidence="2" id="KW-1185">Reference proteome</keyword>
<evidence type="ECO:0000313" key="2">
    <source>
        <dbReference type="Proteomes" id="UP000499080"/>
    </source>
</evidence>
<reference evidence="1 2" key="1">
    <citation type="journal article" date="2019" name="Sci. Rep.">
        <title>Orb-weaving spider Araneus ventricosus genome elucidates the spidroin gene catalogue.</title>
        <authorList>
            <person name="Kono N."/>
            <person name="Nakamura H."/>
            <person name="Ohtoshi R."/>
            <person name="Moran D.A.P."/>
            <person name="Shinohara A."/>
            <person name="Yoshida Y."/>
            <person name="Fujiwara M."/>
            <person name="Mori M."/>
            <person name="Tomita M."/>
            <person name="Arakawa K."/>
        </authorList>
    </citation>
    <scope>NUCLEOTIDE SEQUENCE [LARGE SCALE GENOMIC DNA]</scope>
</reference>
<dbReference type="Pfam" id="PF03564">
    <property type="entry name" value="DUF1759"/>
    <property type="match status" value="1"/>
</dbReference>
<protein>
    <submittedName>
        <fullName evidence="1">Uncharacterized protein</fullName>
    </submittedName>
</protein>
<evidence type="ECO:0000313" key="1">
    <source>
        <dbReference type="EMBL" id="GBN10547.1"/>
    </source>
</evidence>
<name>A0A4Y2L9R9_ARAVE</name>
<dbReference type="EMBL" id="BGPR01117638">
    <property type="protein sequence ID" value="GBN10547.1"/>
    <property type="molecule type" value="Genomic_DNA"/>
</dbReference>
<dbReference type="PANTHER" id="PTHR47331">
    <property type="entry name" value="PHD-TYPE DOMAIN-CONTAINING PROTEIN"/>
    <property type="match status" value="1"/>
</dbReference>
<dbReference type="AlphaFoldDB" id="A0A4Y2L9R9"/>
<accession>A0A4Y2L9R9</accession>
<proteinExistence type="predicted"/>
<dbReference type="PANTHER" id="PTHR47331:SF5">
    <property type="entry name" value="RIBONUCLEASE H"/>
    <property type="match status" value="1"/>
</dbReference>
<organism evidence="1 2">
    <name type="scientific">Araneus ventricosus</name>
    <name type="common">Orbweaver spider</name>
    <name type="synonym">Epeira ventricosa</name>
    <dbReference type="NCBI Taxonomy" id="182803"/>
    <lineage>
        <taxon>Eukaryota</taxon>
        <taxon>Metazoa</taxon>
        <taxon>Ecdysozoa</taxon>
        <taxon>Arthropoda</taxon>
        <taxon>Chelicerata</taxon>
        <taxon>Arachnida</taxon>
        <taxon>Araneae</taxon>
        <taxon>Araneomorphae</taxon>
        <taxon>Entelegynae</taxon>
        <taxon>Araneoidea</taxon>
        <taxon>Araneidae</taxon>
        <taxon>Araneus</taxon>
    </lineage>
</organism>
<dbReference type="Proteomes" id="UP000499080">
    <property type="component" value="Unassembled WGS sequence"/>
</dbReference>
<dbReference type="OrthoDB" id="6434384at2759"/>
<dbReference type="InterPro" id="IPR005312">
    <property type="entry name" value="DUF1759"/>
</dbReference>
<comment type="caution">
    <text evidence="1">The sequence shown here is derived from an EMBL/GenBank/DDBJ whole genome shotgun (WGS) entry which is preliminary data.</text>
</comment>
<sequence>MGCIIERLASDPQENRLDDKFSRLEVIQKEISSLLLEDKNTHSEFETDFEAAESYRDSYLELKTNVEASVKSSRGLMKYSSTDNAPKLKLPKFELKKFSGDPKEFLTFWSIFSKIHESDDLTEVDKFQYLYQCMVPESRAARLVSSFPITTENYSKARFGREELLVQIYVRDFLSLVMKNAVAGRNSPDLATLYDMLETKLRALESLGRTKEKFADFLEPLVESCLPESVLRAWERSRISGVVEDSTSQRSLEKLMSFLRHEVESEETIKLAREGFVKNGGTFKRNKSAVLDTTDTATTAMQHVTLMCLGEEEILPVKTNESTEVASNLSNNNFHDKVYLQTVCVEIVGQGSKMRVRGLLDSASSRSYVSDRVVNCLDLRPLRHEKVIHGMFGGKETRPIEHGIYALEIQDLNGSFSYSCEVFSERRICGFVPKIEDPQILQILRVNNIELSDVTCNENEIDLLIGADLIGKLLTGRCVQLNFGLTAIHTKLGWTVIGKETGLYTGDDYPIMDSVQTVLSLYLNNASLRELWDIESLGIREPIENVSKRKAFDEQLKEFHEKLTVLPDGRYEVELPWKLDARTNLPDNKDLTLKRQEKAMSRASNRGYLDEYQKIFNEWENLKIIERVPDLEINKNSHYLPHRPVIKNSSETTKVRPVFDASAREKGKPSLNQCLFTGPN</sequence>